<organism evidence="2">
    <name type="scientific">Chryseobacterium indologenes</name>
    <name type="common">Flavobacterium indologenes</name>
    <dbReference type="NCBI Taxonomy" id="253"/>
    <lineage>
        <taxon>Bacteria</taxon>
        <taxon>Pseudomonadati</taxon>
        <taxon>Bacteroidota</taxon>
        <taxon>Flavobacteriia</taxon>
        <taxon>Flavobacteriales</taxon>
        <taxon>Weeksellaceae</taxon>
        <taxon>Chryseobacterium group</taxon>
        <taxon>Chryseobacterium</taxon>
    </lineage>
</organism>
<evidence type="ECO:0000313" key="2">
    <source>
        <dbReference type="EMBL" id="QBA19694.1"/>
    </source>
</evidence>
<accession>A0A411DH14</accession>
<keyword evidence="1" id="KW-0732">Signal</keyword>
<evidence type="ECO:0000256" key="1">
    <source>
        <dbReference type="SAM" id="SignalP"/>
    </source>
</evidence>
<dbReference type="EMBL" id="CP035532">
    <property type="protein sequence ID" value="QBA19694.1"/>
    <property type="molecule type" value="Genomic_DNA"/>
</dbReference>
<feature type="signal peptide" evidence="1">
    <location>
        <begin position="1"/>
        <end position="18"/>
    </location>
</feature>
<feature type="chain" id="PRO_5019161043" evidence="1">
    <location>
        <begin position="19"/>
        <end position="279"/>
    </location>
</feature>
<sequence length="279" mass="29214">MKNSIAALLLSASVYSFGQVGIGTSQPDQNAVLELASTEKGLLPPRLSTAERDAIAVTSAEEGLTVYNTDNQSVQFWNGTAWTEMEIDTAGLLDPVPSPDLGPNYSGAVLPYTANNATASGSVNGKTFTATFSGYLNVRALTTTNPYCNVIRQAANNFLVAGDAGTKDGAMTIKFDRNVSNLKVFANASEAGETFTFTLKRNGAAIAPVATVSPAGSCNVNFSVATTGNTITTKNNDTTTNVSGMIFNIGGEWFDEIEIKTLSNAKTGQSFNFTVGSVL</sequence>
<gene>
    <name evidence="2" type="ORF">EU348_00335</name>
</gene>
<dbReference type="AlphaFoldDB" id="A0A411DH14"/>
<name>A0A411DH14_CHRID</name>
<proteinExistence type="predicted"/>
<reference evidence="2" key="1">
    <citation type="submission" date="2019-01" db="EMBL/GenBank/DDBJ databases">
        <title>Whole Genome Sequencing for Putative Detection of Antimicrobial Resistance and Potential Virulence Factors in Chryseobacterium indologenes isolated from Nile Tilapia in Tanzania.</title>
        <authorList>
            <person name="Mwega E."/>
            <person name="Mutoloki S."/>
            <person name="Mugimba K."/>
            <person name="Colquhoun D."/>
            <person name="Mdegela R."/>
            <person name="Evensen O."/>
            <person name="Wasteson Y."/>
        </authorList>
    </citation>
    <scope>NUCLEOTIDE SEQUENCE [LARGE SCALE GENOMIC DNA]</scope>
    <source>
        <strain evidence="2">StR 01</strain>
    </source>
</reference>
<protein>
    <submittedName>
        <fullName evidence="2">Uncharacterized protein</fullName>
    </submittedName>
</protein>